<dbReference type="EMBL" id="JACHNZ010000078">
    <property type="protein sequence ID" value="MBB4633964.1"/>
    <property type="molecule type" value="Genomic_DNA"/>
</dbReference>
<feature type="chain" id="PRO_5031160524" evidence="1">
    <location>
        <begin position="23"/>
        <end position="146"/>
    </location>
</feature>
<evidence type="ECO:0000256" key="1">
    <source>
        <dbReference type="SAM" id="SignalP"/>
    </source>
</evidence>
<gene>
    <name evidence="2" type="ORF">GGQ98_003622</name>
</gene>
<accession>A0A7W7F8Q0</accession>
<dbReference type="AlphaFoldDB" id="A0A7W7F8Q0"/>
<proteinExistence type="predicted"/>
<feature type="signal peptide" evidence="1">
    <location>
        <begin position="1"/>
        <end position="22"/>
    </location>
</feature>
<evidence type="ECO:0000313" key="2">
    <source>
        <dbReference type="EMBL" id="MBB4633964.1"/>
    </source>
</evidence>
<protein>
    <submittedName>
        <fullName evidence="2">Uncharacterized protein</fullName>
    </submittedName>
</protein>
<sequence>MRLPRGAALLAACCGFAAPALAGTKTDGWDVRLIPYVWTASVDGSVSHPALSAPIRAQASFGDVLKRLDIGGMVALEARKGRIGILAEALHISMSDTASMPVVGLPVALSTRTSGGLLAGEVRIVDTDALSLDALAGLRYLFSPSF</sequence>
<evidence type="ECO:0000313" key="3">
    <source>
        <dbReference type="Proteomes" id="UP000566324"/>
    </source>
</evidence>
<keyword evidence="1" id="KW-0732">Signal</keyword>
<dbReference type="Proteomes" id="UP000566324">
    <property type="component" value="Unassembled WGS sequence"/>
</dbReference>
<dbReference type="RefSeq" id="WP_184072028.1">
    <property type="nucleotide sequence ID" value="NZ_JACHNZ010000078.1"/>
</dbReference>
<reference evidence="2 3" key="1">
    <citation type="submission" date="2020-08" db="EMBL/GenBank/DDBJ databases">
        <title>Genomic Encyclopedia of Type Strains, Phase IV (KMG-IV): sequencing the most valuable type-strain genomes for metagenomic binning, comparative biology and taxonomic classification.</title>
        <authorList>
            <person name="Goeker M."/>
        </authorList>
    </citation>
    <scope>NUCLEOTIDE SEQUENCE [LARGE SCALE GENOMIC DNA]</scope>
    <source>
        <strain evidence="2 3">DSM 17328</strain>
    </source>
</reference>
<keyword evidence="3" id="KW-1185">Reference proteome</keyword>
<name>A0A7W7F8Q0_9SPHN</name>
<organism evidence="2 3">
    <name type="scientific">Sphingosinicella soli</name>
    <dbReference type="NCBI Taxonomy" id="333708"/>
    <lineage>
        <taxon>Bacteria</taxon>
        <taxon>Pseudomonadati</taxon>
        <taxon>Pseudomonadota</taxon>
        <taxon>Alphaproteobacteria</taxon>
        <taxon>Sphingomonadales</taxon>
        <taxon>Sphingosinicellaceae</taxon>
        <taxon>Sphingosinicella</taxon>
    </lineage>
</organism>
<comment type="caution">
    <text evidence="2">The sequence shown here is derived from an EMBL/GenBank/DDBJ whole genome shotgun (WGS) entry which is preliminary data.</text>
</comment>